<evidence type="ECO:0008006" key="3">
    <source>
        <dbReference type="Google" id="ProtNLM"/>
    </source>
</evidence>
<dbReference type="Proteomes" id="UP001596163">
    <property type="component" value="Unassembled WGS sequence"/>
</dbReference>
<protein>
    <recommendedName>
        <fullName evidence="3">STAS/SEC14 domain-containing protein</fullName>
    </recommendedName>
</protein>
<dbReference type="RefSeq" id="WP_377914490.1">
    <property type="nucleotide sequence ID" value="NZ_JBHSKS010000006.1"/>
</dbReference>
<proteinExistence type="predicted"/>
<sequence length="149" mass="17339">MAEVKYRIAIDQQLGFIVISFREKVYANDMFDMLENLYARADFDPKFPAIYDFTGSAAIAYRVDVVSFVERIRKLRSGISEKKKIGIIVNSINQKFLVNMFIKLINAVSLQVEMFDKINSCLSWMTEDPKIKERLSDLLIHNKQELFKS</sequence>
<evidence type="ECO:0000313" key="1">
    <source>
        <dbReference type="EMBL" id="MFC5191953.1"/>
    </source>
</evidence>
<dbReference type="EMBL" id="JBHSKS010000006">
    <property type="protein sequence ID" value="MFC5191953.1"/>
    <property type="molecule type" value="Genomic_DNA"/>
</dbReference>
<reference evidence="2" key="1">
    <citation type="journal article" date="2019" name="Int. J. Syst. Evol. Microbiol.">
        <title>The Global Catalogue of Microorganisms (GCM) 10K type strain sequencing project: providing services to taxonomists for standard genome sequencing and annotation.</title>
        <authorList>
            <consortium name="The Broad Institute Genomics Platform"/>
            <consortium name="The Broad Institute Genome Sequencing Center for Infectious Disease"/>
            <person name="Wu L."/>
            <person name="Ma J."/>
        </authorList>
    </citation>
    <scope>NUCLEOTIDE SEQUENCE [LARGE SCALE GENOMIC DNA]</scope>
    <source>
        <strain evidence="2">CGMCC 1.7030</strain>
    </source>
</reference>
<name>A0ABW0BWH3_9BACT</name>
<gene>
    <name evidence="1" type="ORF">ACFPIK_09250</name>
</gene>
<organism evidence="1 2">
    <name type="scientific">Algoriphagus aquatilis</name>
    <dbReference type="NCBI Taxonomy" id="490186"/>
    <lineage>
        <taxon>Bacteria</taxon>
        <taxon>Pseudomonadati</taxon>
        <taxon>Bacteroidota</taxon>
        <taxon>Cytophagia</taxon>
        <taxon>Cytophagales</taxon>
        <taxon>Cyclobacteriaceae</taxon>
        <taxon>Algoriphagus</taxon>
    </lineage>
</organism>
<evidence type="ECO:0000313" key="2">
    <source>
        <dbReference type="Proteomes" id="UP001596163"/>
    </source>
</evidence>
<comment type="caution">
    <text evidence="1">The sequence shown here is derived from an EMBL/GenBank/DDBJ whole genome shotgun (WGS) entry which is preliminary data.</text>
</comment>
<accession>A0ABW0BWH3</accession>
<keyword evidence="2" id="KW-1185">Reference proteome</keyword>